<dbReference type="EC" id="1.-.-.-" evidence="7"/>
<sequence length="215" mass="23066">MDNAPLVAPAVGLCVEGADWALEWITRRQTVLPKRLVAPGPSRAEIERLLTAAAAAPDHGQLLPWRFIDVPVAAREALGDVFAQALRERDPAATTEQQAQAREKARRAPLLWLLVVDARPRTEDVPVRERLISAGCAVQNIMLMAMAMGYGSALTSGKALDSAVLRQAFALSDADMPVCFLSIGTVCQARAPRARPVPAQLFSVWTPSLPIGGVS</sequence>
<comment type="similarity">
    <text evidence="1 7">Belongs to the nitroreductase family.</text>
</comment>
<evidence type="ECO:0000256" key="8">
    <source>
        <dbReference type="PIRSR" id="PIRSR000232-1"/>
    </source>
</evidence>
<dbReference type="AlphaFoldDB" id="A0A1A6DWD7"/>
<dbReference type="InterPro" id="IPR052530">
    <property type="entry name" value="NAD(P)H_nitroreductase"/>
</dbReference>
<evidence type="ECO:0000256" key="7">
    <source>
        <dbReference type="PIRNR" id="PIRNR000232"/>
    </source>
</evidence>
<feature type="domain" description="Nitroreductase" evidence="9">
    <location>
        <begin position="39"/>
        <end position="184"/>
    </location>
</feature>
<keyword evidence="5 7" id="KW-0560">Oxidoreductase</keyword>
<comment type="cofactor">
    <cofactor evidence="8">
        <name>FMN</name>
        <dbReference type="ChEBI" id="CHEBI:58210"/>
    </cofactor>
    <text evidence="8">Binds 1 FMN per subunit.</text>
</comment>
<dbReference type="OrthoDB" id="9804207at2"/>
<dbReference type="RefSeq" id="WP_068607838.1">
    <property type="nucleotide sequence ID" value="NZ_LZDH01000045.1"/>
</dbReference>
<dbReference type="InterPro" id="IPR000415">
    <property type="entry name" value="Nitroreductase-like"/>
</dbReference>
<dbReference type="Pfam" id="PF00881">
    <property type="entry name" value="Nitroreductase"/>
    <property type="match status" value="1"/>
</dbReference>
<dbReference type="CDD" id="cd02135">
    <property type="entry name" value="YdjA-like"/>
    <property type="match status" value="1"/>
</dbReference>
<protein>
    <recommendedName>
        <fullName evidence="7">Putative NAD(P)H nitroreductase</fullName>
        <ecNumber evidence="7">1.-.-.-</ecNumber>
    </recommendedName>
</protein>
<gene>
    <name evidence="10" type="ORF">A9O67_02595</name>
</gene>
<evidence type="ECO:0000259" key="9">
    <source>
        <dbReference type="Pfam" id="PF00881"/>
    </source>
</evidence>
<dbReference type="Proteomes" id="UP000091969">
    <property type="component" value="Unassembled WGS sequence"/>
</dbReference>
<keyword evidence="4 7" id="KW-0521">NADP</keyword>
<dbReference type="EMBL" id="LZDH01000045">
    <property type="protein sequence ID" value="OBS31100.1"/>
    <property type="molecule type" value="Genomic_DNA"/>
</dbReference>
<dbReference type="InterPro" id="IPR026021">
    <property type="entry name" value="YdjA-like"/>
</dbReference>
<comment type="caution">
    <text evidence="10">The sequence shown here is derived from an EMBL/GenBank/DDBJ whole genome shotgun (WGS) entry which is preliminary data.</text>
</comment>
<keyword evidence="3 7" id="KW-0288">FMN</keyword>
<dbReference type="SUPFAM" id="SSF55469">
    <property type="entry name" value="FMN-dependent nitroreductase-like"/>
    <property type="match status" value="1"/>
</dbReference>
<dbReference type="PIRSF" id="PIRSF000232">
    <property type="entry name" value="YdjA"/>
    <property type="match status" value="1"/>
</dbReference>
<evidence type="ECO:0000313" key="11">
    <source>
        <dbReference type="Proteomes" id="UP000091969"/>
    </source>
</evidence>
<organism evidence="10 11">
    <name type="scientific">Tepidimonas fonticaldi</name>
    <dbReference type="NCBI Taxonomy" id="1101373"/>
    <lineage>
        <taxon>Bacteria</taxon>
        <taxon>Pseudomonadati</taxon>
        <taxon>Pseudomonadota</taxon>
        <taxon>Betaproteobacteria</taxon>
        <taxon>Burkholderiales</taxon>
        <taxon>Tepidimonas</taxon>
    </lineage>
</organism>
<dbReference type="InterPro" id="IPR029479">
    <property type="entry name" value="Nitroreductase"/>
</dbReference>
<evidence type="ECO:0000256" key="4">
    <source>
        <dbReference type="ARBA" id="ARBA00022857"/>
    </source>
</evidence>
<feature type="binding site" evidence="8">
    <location>
        <position position="59"/>
    </location>
    <ligand>
        <name>FMN</name>
        <dbReference type="ChEBI" id="CHEBI:58210"/>
        <note>ligand shared between dimeric partners</note>
    </ligand>
</feature>
<feature type="binding site" description="in other chain" evidence="8">
    <location>
        <begin position="154"/>
        <end position="156"/>
    </location>
    <ligand>
        <name>FMN</name>
        <dbReference type="ChEBI" id="CHEBI:58210"/>
        <note>ligand shared between dimeric partners</note>
    </ligand>
</feature>
<dbReference type="PANTHER" id="PTHR43821:SF1">
    <property type="entry name" value="NAD(P)H NITROREDUCTASE YDJA-RELATED"/>
    <property type="match status" value="1"/>
</dbReference>
<feature type="binding site" description="in other chain" evidence="8">
    <location>
        <begin position="28"/>
        <end position="30"/>
    </location>
    <ligand>
        <name>FMN</name>
        <dbReference type="ChEBI" id="CHEBI:58210"/>
        <note>ligand shared between dimeric partners</note>
    </ligand>
</feature>
<keyword evidence="11" id="KW-1185">Reference proteome</keyword>
<evidence type="ECO:0000256" key="6">
    <source>
        <dbReference type="ARBA" id="ARBA00023027"/>
    </source>
</evidence>
<name>A0A1A6DWD7_9BURK</name>
<proteinExistence type="inferred from homology"/>
<evidence type="ECO:0000256" key="5">
    <source>
        <dbReference type="ARBA" id="ARBA00023002"/>
    </source>
</evidence>
<dbReference type="PANTHER" id="PTHR43821">
    <property type="entry name" value="NAD(P)H NITROREDUCTASE YDJA-RELATED"/>
    <property type="match status" value="1"/>
</dbReference>
<evidence type="ECO:0000256" key="1">
    <source>
        <dbReference type="ARBA" id="ARBA00007118"/>
    </source>
</evidence>
<evidence type="ECO:0000313" key="10">
    <source>
        <dbReference type="EMBL" id="OBS31100.1"/>
    </source>
</evidence>
<evidence type="ECO:0000256" key="2">
    <source>
        <dbReference type="ARBA" id="ARBA00022630"/>
    </source>
</evidence>
<keyword evidence="2 7" id="KW-0285">Flavoprotein</keyword>
<accession>A0A1A6DWD7</accession>
<dbReference type="STRING" id="1101373.A9O67_02595"/>
<dbReference type="Gene3D" id="3.40.109.10">
    <property type="entry name" value="NADH Oxidase"/>
    <property type="match status" value="1"/>
</dbReference>
<dbReference type="GO" id="GO:0016491">
    <property type="term" value="F:oxidoreductase activity"/>
    <property type="evidence" value="ECO:0007669"/>
    <property type="project" value="UniProtKB-UniRule"/>
</dbReference>
<keyword evidence="6 7" id="KW-0520">NAD</keyword>
<evidence type="ECO:0000256" key="3">
    <source>
        <dbReference type="ARBA" id="ARBA00022643"/>
    </source>
</evidence>
<reference evidence="10 11" key="1">
    <citation type="submission" date="2016-06" db="EMBL/GenBank/DDBJ databases">
        <title>Genome sequence of Tepidimonas fonticaldi PL17.</title>
        <authorList>
            <person name="Pinnaka A.K."/>
        </authorList>
    </citation>
    <scope>NUCLEOTIDE SEQUENCE [LARGE SCALE GENOMIC DNA]</scope>
    <source>
        <strain evidence="10 11">PL17</strain>
    </source>
</reference>